<evidence type="ECO:0000313" key="2">
    <source>
        <dbReference type="Proteomes" id="UP000228934"/>
    </source>
</evidence>
<proteinExistence type="predicted"/>
<dbReference type="AlphaFoldDB" id="A0A2G9SIE8"/>
<gene>
    <name evidence="1" type="ORF">AB205_0211630</name>
</gene>
<protein>
    <submittedName>
        <fullName evidence="1">Uncharacterized protein</fullName>
    </submittedName>
</protein>
<reference evidence="2" key="1">
    <citation type="journal article" date="2017" name="Nat. Commun.">
        <title>The North American bullfrog draft genome provides insight into hormonal regulation of long noncoding RNA.</title>
        <authorList>
            <person name="Hammond S.A."/>
            <person name="Warren R.L."/>
            <person name="Vandervalk B.P."/>
            <person name="Kucuk E."/>
            <person name="Khan H."/>
            <person name="Gibb E.A."/>
            <person name="Pandoh P."/>
            <person name="Kirk H."/>
            <person name="Zhao Y."/>
            <person name="Jones M."/>
            <person name="Mungall A.J."/>
            <person name="Coope R."/>
            <person name="Pleasance S."/>
            <person name="Moore R.A."/>
            <person name="Holt R.A."/>
            <person name="Round J.M."/>
            <person name="Ohora S."/>
            <person name="Walle B.V."/>
            <person name="Veldhoen N."/>
            <person name="Helbing C.C."/>
            <person name="Birol I."/>
        </authorList>
    </citation>
    <scope>NUCLEOTIDE SEQUENCE [LARGE SCALE GENOMIC DNA]</scope>
</reference>
<name>A0A2G9SIE8_AQUCT</name>
<dbReference type="Proteomes" id="UP000228934">
    <property type="component" value="Unassembled WGS sequence"/>
</dbReference>
<keyword evidence="2" id="KW-1185">Reference proteome</keyword>
<dbReference type="EMBL" id="KV924509">
    <property type="protein sequence ID" value="PIO39875.1"/>
    <property type="molecule type" value="Genomic_DNA"/>
</dbReference>
<organism evidence="1 2">
    <name type="scientific">Aquarana catesbeiana</name>
    <name type="common">American bullfrog</name>
    <name type="synonym">Rana catesbeiana</name>
    <dbReference type="NCBI Taxonomy" id="8400"/>
    <lineage>
        <taxon>Eukaryota</taxon>
        <taxon>Metazoa</taxon>
        <taxon>Chordata</taxon>
        <taxon>Craniata</taxon>
        <taxon>Vertebrata</taxon>
        <taxon>Euteleostomi</taxon>
        <taxon>Amphibia</taxon>
        <taxon>Batrachia</taxon>
        <taxon>Anura</taxon>
        <taxon>Neobatrachia</taxon>
        <taxon>Ranoidea</taxon>
        <taxon>Ranidae</taxon>
        <taxon>Aquarana</taxon>
    </lineage>
</organism>
<sequence>MVFPALLLAGSGSYTTYFTDDVLQPTVSLQSQSSVSAGQQSGMLLASDLDSSLANLVGNLGFGGTPKRSDMQWNQPTEKKLTGGTNWQARTSTSTTWNTAPVAPVSQVLGQLFFLKKCVDLKFMED</sequence>
<dbReference type="OrthoDB" id="44015at2759"/>
<accession>A0A2G9SIE8</accession>
<evidence type="ECO:0000313" key="1">
    <source>
        <dbReference type="EMBL" id="PIO39875.1"/>
    </source>
</evidence>